<dbReference type="InterPro" id="IPR057670">
    <property type="entry name" value="SH3_retrovirus"/>
</dbReference>
<evidence type="ECO:0000256" key="2">
    <source>
        <dbReference type="ARBA" id="ARBA00022801"/>
    </source>
</evidence>
<dbReference type="AlphaFoldDB" id="A0A5D3DV20"/>
<evidence type="ECO:0000259" key="5">
    <source>
        <dbReference type="Pfam" id="PF25597"/>
    </source>
</evidence>
<feature type="compositionally biased region" description="Polar residues" evidence="3">
    <location>
        <begin position="487"/>
        <end position="503"/>
    </location>
</feature>
<dbReference type="EMBL" id="SSTD01002680">
    <property type="protein sequence ID" value="TYK27533.1"/>
    <property type="molecule type" value="Genomic_DNA"/>
</dbReference>
<evidence type="ECO:0000256" key="1">
    <source>
        <dbReference type="ARBA" id="ARBA00022723"/>
    </source>
</evidence>
<dbReference type="PANTHER" id="PTHR42648:SF21">
    <property type="entry name" value="CYSTEINE-RICH RLK (RECEPTOR-LIKE PROTEIN KINASE) 8"/>
    <property type="match status" value="1"/>
</dbReference>
<dbReference type="InterPro" id="IPR013103">
    <property type="entry name" value="RVT_2"/>
</dbReference>
<keyword evidence="2" id="KW-0378">Hydrolase</keyword>
<sequence length="669" mass="74004">MARAMIHAKHLPIYFRAEALNTACHIHNRASLRPETITTPYELWKGRKPNVKYFHIYGSTCFILSDREHRPKWGSKSDRGIFLGYSTNSRAYRVYNRHTRIVMESVNVIIDDHEKVSNGSVDEEDGDILAAYSQKTKTTGMAVSIEPTSVGHSDASKMLPPTHIAKNHPFNSIIGDVRSGITTRKERKHYAKMVANGYPQIEGLDFGETFAPVAILEAIRLLLSYACFKKFKLFQMDLKSAFLNGYLFEEVYVAQSKGFVDPVHRDHVYKLRKALYGLKQAPRAWYINAKLFIMVTTRFKTYQSGVLSSIHNSSTSSVSNSMAPSPQKTATSLKDKRYKGIPTKHPYKKIRMSAPPIEEGQHCSVPIPVHCSHVGQSSKPLSSVTVKREVPEFCPPRASRPSASSSVPKPRVSVETVVIDFDSFDSEDNVVLSSLLHCKVGSRSGHSLAAPSSPHASPQASLSTDEDDASNKTDEDYVPRTEETTVLEDSSTSTEDLSVSHGTRMSEPRLTKGPDEFFTPMSRPGHVGSSFSLRRLPVRGQRVVSTKAGQRKIPPHVPSVSIDDTVGTALRIILLSMQLFQGSHIPDVAAAFENAPRGTSSVAATNLTIGQPLVLFVSLANRLLQALMAESRSLTCQIRELSDRRTVLDAVLRDFRHAASGSSTPPFNQ</sequence>
<dbReference type="GO" id="GO:0046872">
    <property type="term" value="F:metal ion binding"/>
    <property type="evidence" value="ECO:0007669"/>
    <property type="project" value="UniProtKB-KW"/>
</dbReference>
<dbReference type="PANTHER" id="PTHR42648">
    <property type="entry name" value="TRANSPOSASE, PUTATIVE-RELATED"/>
    <property type="match status" value="1"/>
</dbReference>
<feature type="region of interest" description="Disordered" evidence="3">
    <location>
        <begin position="444"/>
        <end position="523"/>
    </location>
</feature>
<feature type="compositionally biased region" description="Low complexity" evidence="3">
    <location>
        <begin position="444"/>
        <end position="463"/>
    </location>
</feature>
<proteinExistence type="predicted"/>
<comment type="caution">
    <text evidence="6">The sequence shown here is derived from an EMBL/GenBank/DDBJ whole genome shotgun (WGS) entry which is preliminary data.</text>
</comment>
<evidence type="ECO:0000259" key="4">
    <source>
        <dbReference type="Pfam" id="PF07727"/>
    </source>
</evidence>
<feature type="region of interest" description="Disordered" evidence="3">
    <location>
        <begin position="313"/>
        <end position="337"/>
    </location>
</feature>
<dbReference type="Pfam" id="PF07727">
    <property type="entry name" value="RVT_2"/>
    <property type="match status" value="1"/>
</dbReference>
<dbReference type="Proteomes" id="UP000321947">
    <property type="component" value="Unassembled WGS sequence"/>
</dbReference>
<name>A0A5D3DV20_CUCMM</name>
<feature type="domain" description="Retroviral polymerase SH3-like" evidence="5">
    <location>
        <begin position="59"/>
        <end position="117"/>
    </location>
</feature>
<feature type="compositionally biased region" description="Low complexity" evidence="3">
    <location>
        <begin position="313"/>
        <end position="325"/>
    </location>
</feature>
<organism evidence="6 7">
    <name type="scientific">Cucumis melo var. makuwa</name>
    <name type="common">Oriental melon</name>
    <dbReference type="NCBI Taxonomy" id="1194695"/>
    <lineage>
        <taxon>Eukaryota</taxon>
        <taxon>Viridiplantae</taxon>
        <taxon>Streptophyta</taxon>
        <taxon>Embryophyta</taxon>
        <taxon>Tracheophyta</taxon>
        <taxon>Spermatophyta</taxon>
        <taxon>Magnoliopsida</taxon>
        <taxon>eudicotyledons</taxon>
        <taxon>Gunneridae</taxon>
        <taxon>Pentapetalae</taxon>
        <taxon>rosids</taxon>
        <taxon>fabids</taxon>
        <taxon>Cucurbitales</taxon>
        <taxon>Cucurbitaceae</taxon>
        <taxon>Benincaseae</taxon>
        <taxon>Cucumis</taxon>
    </lineage>
</organism>
<dbReference type="GO" id="GO:0016787">
    <property type="term" value="F:hydrolase activity"/>
    <property type="evidence" value="ECO:0007669"/>
    <property type="project" value="UniProtKB-KW"/>
</dbReference>
<dbReference type="Pfam" id="PF25597">
    <property type="entry name" value="SH3_retrovirus"/>
    <property type="match status" value="1"/>
</dbReference>
<keyword evidence="1" id="KW-0479">Metal-binding</keyword>
<evidence type="ECO:0000256" key="3">
    <source>
        <dbReference type="SAM" id="MobiDB-lite"/>
    </source>
</evidence>
<protein>
    <submittedName>
        <fullName evidence="6">Putative gag-pol polyprotein</fullName>
    </submittedName>
</protein>
<dbReference type="InterPro" id="IPR039537">
    <property type="entry name" value="Retrotran_Ty1/copia-like"/>
</dbReference>
<evidence type="ECO:0000313" key="6">
    <source>
        <dbReference type="EMBL" id="TYK27533.1"/>
    </source>
</evidence>
<gene>
    <name evidence="6" type="ORF">E5676_scaffold742G00050</name>
</gene>
<feature type="domain" description="Reverse transcriptase Ty1/copia-type" evidence="4">
    <location>
        <begin position="183"/>
        <end position="300"/>
    </location>
</feature>
<feature type="compositionally biased region" description="Basic and acidic residues" evidence="3">
    <location>
        <begin position="504"/>
        <end position="515"/>
    </location>
</feature>
<accession>A0A5D3DV20</accession>
<reference evidence="6 7" key="1">
    <citation type="submission" date="2019-08" db="EMBL/GenBank/DDBJ databases">
        <title>Draft genome sequences of two oriental melons (Cucumis melo L. var makuwa).</title>
        <authorList>
            <person name="Kwon S.-Y."/>
        </authorList>
    </citation>
    <scope>NUCLEOTIDE SEQUENCE [LARGE SCALE GENOMIC DNA]</scope>
    <source>
        <strain evidence="7">cv. Chang Bougi</strain>
        <tissue evidence="6">Leaf</tissue>
    </source>
</reference>
<feature type="compositionally biased region" description="Basic and acidic residues" evidence="3">
    <location>
        <begin position="469"/>
        <end position="483"/>
    </location>
</feature>
<evidence type="ECO:0000313" key="7">
    <source>
        <dbReference type="Proteomes" id="UP000321947"/>
    </source>
</evidence>